<dbReference type="AlphaFoldDB" id="A0AAV4Y1M1"/>
<evidence type="ECO:0000313" key="3">
    <source>
        <dbReference type="Proteomes" id="UP001054945"/>
    </source>
</evidence>
<evidence type="ECO:0000313" key="2">
    <source>
        <dbReference type="EMBL" id="GIY99885.1"/>
    </source>
</evidence>
<comment type="caution">
    <text evidence="2">The sequence shown here is derived from an EMBL/GenBank/DDBJ whole genome shotgun (WGS) entry which is preliminary data.</text>
</comment>
<protein>
    <submittedName>
        <fullName evidence="2">Uncharacterized protein</fullName>
    </submittedName>
</protein>
<gene>
    <name evidence="2" type="ORF">CEXT_737761</name>
</gene>
<feature type="region of interest" description="Disordered" evidence="1">
    <location>
        <begin position="100"/>
        <end position="137"/>
    </location>
</feature>
<accession>A0AAV4Y1M1</accession>
<dbReference type="Proteomes" id="UP001054945">
    <property type="component" value="Unassembled WGS sequence"/>
</dbReference>
<feature type="compositionally biased region" description="Basic and acidic residues" evidence="1">
    <location>
        <begin position="105"/>
        <end position="135"/>
    </location>
</feature>
<feature type="compositionally biased region" description="Basic and acidic residues" evidence="1">
    <location>
        <begin position="34"/>
        <end position="68"/>
    </location>
</feature>
<sequence>MFWSPDAARKKVCLITTWICNSPFGDVRDDDGDHGDHGGDDRGGHGDGDHGGGGRGGHDGGDRDDHPQRTIIQSKLNNYFNTKVQTEILYWSFFNGDVRDDGDDHDGHGGDGRDGHGDHGDGGRGGHDDGDRDDRDGDDVLLLLHHRV</sequence>
<evidence type="ECO:0000256" key="1">
    <source>
        <dbReference type="SAM" id="MobiDB-lite"/>
    </source>
</evidence>
<dbReference type="EMBL" id="BPLR01018472">
    <property type="protein sequence ID" value="GIY99885.1"/>
    <property type="molecule type" value="Genomic_DNA"/>
</dbReference>
<proteinExistence type="predicted"/>
<feature type="region of interest" description="Disordered" evidence="1">
    <location>
        <begin position="30"/>
        <end position="69"/>
    </location>
</feature>
<keyword evidence="3" id="KW-1185">Reference proteome</keyword>
<reference evidence="2 3" key="1">
    <citation type="submission" date="2021-06" db="EMBL/GenBank/DDBJ databases">
        <title>Caerostris extrusa draft genome.</title>
        <authorList>
            <person name="Kono N."/>
            <person name="Arakawa K."/>
        </authorList>
    </citation>
    <scope>NUCLEOTIDE SEQUENCE [LARGE SCALE GENOMIC DNA]</scope>
</reference>
<organism evidence="2 3">
    <name type="scientific">Caerostris extrusa</name>
    <name type="common">Bark spider</name>
    <name type="synonym">Caerostris bankana</name>
    <dbReference type="NCBI Taxonomy" id="172846"/>
    <lineage>
        <taxon>Eukaryota</taxon>
        <taxon>Metazoa</taxon>
        <taxon>Ecdysozoa</taxon>
        <taxon>Arthropoda</taxon>
        <taxon>Chelicerata</taxon>
        <taxon>Arachnida</taxon>
        <taxon>Araneae</taxon>
        <taxon>Araneomorphae</taxon>
        <taxon>Entelegynae</taxon>
        <taxon>Araneoidea</taxon>
        <taxon>Araneidae</taxon>
        <taxon>Caerostris</taxon>
    </lineage>
</organism>
<name>A0AAV4Y1M1_CAEEX</name>